<dbReference type="PANTHER" id="PTHR11573:SF6">
    <property type="entry name" value="RIBONUCLEOSIDE-DIPHOSPHATE REDUCTASE LARGE SUBUNIT"/>
    <property type="match status" value="1"/>
</dbReference>
<dbReference type="GO" id="GO:0005524">
    <property type="term" value="F:ATP binding"/>
    <property type="evidence" value="ECO:0007669"/>
    <property type="project" value="TreeGrafter"/>
</dbReference>
<evidence type="ECO:0000313" key="3">
    <source>
        <dbReference type="Proteomes" id="UP000054097"/>
    </source>
</evidence>
<dbReference type="GO" id="GO:0005971">
    <property type="term" value="C:ribonucleoside-diphosphate reductase complex"/>
    <property type="evidence" value="ECO:0007669"/>
    <property type="project" value="TreeGrafter"/>
</dbReference>
<protein>
    <submittedName>
        <fullName evidence="2">Uncharacterized protein</fullName>
    </submittedName>
</protein>
<name>A0A0C3AWB0_SERVB</name>
<dbReference type="Proteomes" id="UP000054097">
    <property type="component" value="Unassembled WGS sequence"/>
</dbReference>
<accession>A0A0C3AWB0</accession>
<proteinExistence type="predicted"/>
<feature type="compositionally biased region" description="Polar residues" evidence="1">
    <location>
        <begin position="98"/>
        <end position="111"/>
    </location>
</feature>
<feature type="compositionally biased region" description="Polar residues" evidence="1">
    <location>
        <begin position="59"/>
        <end position="74"/>
    </location>
</feature>
<keyword evidence="3" id="KW-1185">Reference proteome</keyword>
<feature type="region of interest" description="Disordered" evidence="1">
    <location>
        <begin position="42"/>
        <end position="149"/>
    </location>
</feature>
<dbReference type="AlphaFoldDB" id="A0A0C3AWB0"/>
<reference evidence="3" key="2">
    <citation type="submission" date="2015-01" db="EMBL/GenBank/DDBJ databases">
        <title>Evolutionary Origins and Diversification of the Mycorrhizal Mutualists.</title>
        <authorList>
            <consortium name="DOE Joint Genome Institute"/>
            <consortium name="Mycorrhizal Genomics Consortium"/>
            <person name="Kohler A."/>
            <person name="Kuo A."/>
            <person name="Nagy L.G."/>
            <person name="Floudas D."/>
            <person name="Copeland A."/>
            <person name="Barry K.W."/>
            <person name="Cichocki N."/>
            <person name="Veneault-Fourrey C."/>
            <person name="LaButti K."/>
            <person name="Lindquist E.A."/>
            <person name="Lipzen A."/>
            <person name="Lundell T."/>
            <person name="Morin E."/>
            <person name="Murat C."/>
            <person name="Riley R."/>
            <person name="Ohm R."/>
            <person name="Sun H."/>
            <person name="Tunlid A."/>
            <person name="Henrissat B."/>
            <person name="Grigoriev I.V."/>
            <person name="Hibbett D.S."/>
            <person name="Martin F."/>
        </authorList>
    </citation>
    <scope>NUCLEOTIDE SEQUENCE [LARGE SCALE GENOMIC DNA]</scope>
    <source>
        <strain evidence="3">MAFF 305830</strain>
    </source>
</reference>
<evidence type="ECO:0000256" key="1">
    <source>
        <dbReference type="SAM" id="MobiDB-lite"/>
    </source>
</evidence>
<feature type="compositionally biased region" description="Low complexity" evidence="1">
    <location>
        <begin position="115"/>
        <end position="126"/>
    </location>
</feature>
<reference evidence="2 3" key="1">
    <citation type="submission" date="2014-04" db="EMBL/GenBank/DDBJ databases">
        <authorList>
            <consortium name="DOE Joint Genome Institute"/>
            <person name="Kuo A."/>
            <person name="Zuccaro A."/>
            <person name="Kohler A."/>
            <person name="Nagy L.G."/>
            <person name="Floudas D."/>
            <person name="Copeland A."/>
            <person name="Barry K.W."/>
            <person name="Cichocki N."/>
            <person name="Veneault-Fourrey C."/>
            <person name="LaButti K."/>
            <person name="Lindquist E.A."/>
            <person name="Lipzen A."/>
            <person name="Lundell T."/>
            <person name="Morin E."/>
            <person name="Murat C."/>
            <person name="Sun H."/>
            <person name="Tunlid A."/>
            <person name="Henrissat B."/>
            <person name="Grigoriev I.V."/>
            <person name="Hibbett D.S."/>
            <person name="Martin F."/>
            <person name="Nordberg H.P."/>
            <person name="Cantor M.N."/>
            <person name="Hua S.X."/>
        </authorList>
    </citation>
    <scope>NUCLEOTIDE SEQUENCE [LARGE SCALE GENOMIC DNA]</scope>
    <source>
        <strain evidence="2 3">MAFF 305830</strain>
    </source>
</reference>
<dbReference type="PANTHER" id="PTHR11573">
    <property type="entry name" value="RIBONUCLEOSIDE-DIPHOSPHATE REDUCTASE LARGE CHAIN"/>
    <property type="match status" value="1"/>
</dbReference>
<organism evidence="2 3">
    <name type="scientific">Serendipita vermifera MAFF 305830</name>
    <dbReference type="NCBI Taxonomy" id="933852"/>
    <lineage>
        <taxon>Eukaryota</taxon>
        <taxon>Fungi</taxon>
        <taxon>Dikarya</taxon>
        <taxon>Basidiomycota</taxon>
        <taxon>Agaricomycotina</taxon>
        <taxon>Agaricomycetes</taxon>
        <taxon>Sebacinales</taxon>
        <taxon>Serendipitaceae</taxon>
        <taxon>Serendipita</taxon>
    </lineage>
</organism>
<feature type="compositionally biased region" description="Low complexity" evidence="1">
    <location>
        <begin position="133"/>
        <end position="149"/>
    </location>
</feature>
<dbReference type="EMBL" id="KN824325">
    <property type="protein sequence ID" value="KIM24269.1"/>
    <property type="molecule type" value="Genomic_DNA"/>
</dbReference>
<sequence length="211" mass="21713">MHFYGWKKGLKTGMYYLRTRPAAAAIQFTVDQTLLNKVKEANSTEKSAAPGASEATGIKSPTSAVSPTGNSLANGLNGVKRAASNGPTPSWMDKKRNASSSGVLSPTSPTKTPDAEMAALSLASPPSEEEETAAAAPSGAPDTTAATGTATAVTAPSVSFDGTDKEARAAKAAAEDPEFAAALARQRERELEEAKLMCSIENKEACLMCSG</sequence>
<evidence type="ECO:0000313" key="2">
    <source>
        <dbReference type="EMBL" id="KIM24269.1"/>
    </source>
</evidence>
<dbReference type="GO" id="GO:0009263">
    <property type="term" value="P:deoxyribonucleotide biosynthetic process"/>
    <property type="evidence" value="ECO:0007669"/>
    <property type="project" value="TreeGrafter"/>
</dbReference>
<dbReference type="OrthoDB" id="3000483at2759"/>
<dbReference type="GO" id="GO:0004748">
    <property type="term" value="F:ribonucleoside-diphosphate reductase activity, thioredoxin disulfide as acceptor"/>
    <property type="evidence" value="ECO:0007669"/>
    <property type="project" value="TreeGrafter"/>
</dbReference>
<dbReference type="STRING" id="933852.A0A0C3AWB0"/>
<dbReference type="HOGENOM" id="CLU_091207_0_0_1"/>
<dbReference type="InterPro" id="IPR039718">
    <property type="entry name" value="Rrm1"/>
</dbReference>
<gene>
    <name evidence="2" type="ORF">M408DRAFT_233891</name>
</gene>